<dbReference type="EMBL" id="JASUBT010000007">
    <property type="protein sequence ID" value="MDL4936337.1"/>
    <property type="molecule type" value="Genomic_DNA"/>
</dbReference>
<evidence type="ECO:0000313" key="5">
    <source>
        <dbReference type="EMBL" id="MDT2691634.1"/>
    </source>
</evidence>
<reference evidence="3 12" key="4">
    <citation type="submission" date="2020-06" db="EMBL/GenBank/DDBJ databases">
        <title>Crossreactivity between MHC class I-restricted antigens from cancer cells and an enterococcal bacteriophage.</title>
        <authorList>
            <person name="Fluckiger A."/>
            <person name="Daillere R."/>
            <person name="Sassi M."/>
            <person name="Cattoir V."/>
            <person name="Kroemer G."/>
            <person name="Zitvogel L."/>
        </authorList>
    </citation>
    <scope>NUCLEOTIDE SEQUENCE [LARGE SCALE GENOMIC DNA]</scope>
    <source>
        <strain evidence="3 12">EG4</strain>
    </source>
</reference>
<keyword evidence="9" id="KW-1185">Reference proteome</keyword>
<dbReference type="EMBL" id="WVTI01000026">
    <property type="protein sequence ID" value="MXS27506.1"/>
    <property type="molecule type" value="Genomic_DNA"/>
</dbReference>
<dbReference type="Pfam" id="PF02272">
    <property type="entry name" value="DHHA1"/>
    <property type="match status" value="1"/>
</dbReference>
<evidence type="ECO:0000313" key="12">
    <source>
        <dbReference type="Proteomes" id="UP000571857"/>
    </source>
</evidence>
<dbReference type="InterPro" id="IPR003156">
    <property type="entry name" value="DHHA1_dom"/>
</dbReference>
<dbReference type="Proteomes" id="UP000516696">
    <property type="component" value="Chromosome"/>
</dbReference>
<evidence type="ECO:0000313" key="13">
    <source>
        <dbReference type="Proteomes" id="UP001241571"/>
    </source>
</evidence>
<evidence type="ECO:0000313" key="9">
    <source>
        <dbReference type="Proteomes" id="UP000254807"/>
    </source>
</evidence>
<gene>
    <name evidence="8" type="primary">nrnA</name>
    <name evidence="7" type="ORF">EGM181_02700</name>
    <name evidence="6" type="ORF">GTI89_15730</name>
    <name evidence="3" type="ORF">HWH42_03935</name>
    <name evidence="8" type="ORF">NCTC12360_02759</name>
    <name evidence="5" type="ORF">P7E30_15760</name>
    <name evidence="4" type="ORF">QRX88_11475</name>
</gene>
<protein>
    <submittedName>
        <fullName evidence="3">Bifunctional oligoribonuclease/PAP phosphatase NrnA</fullName>
        <ecNumber evidence="4">3.1.3.7</ecNumber>
    </submittedName>
    <submittedName>
        <fullName evidence="8">Phosphoesterase RecJ protein</fullName>
        <ecNumber evidence="8">3.1.-.-</ecNumber>
    </submittedName>
</protein>
<dbReference type="GO" id="GO:0003676">
    <property type="term" value="F:nucleic acid binding"/>
    <property type="evidence" value="ECO:0007669"/>
    <property type="project" value="InterPro"/>
</dbReference>
<dbReference type="PANTHER" id="PTHR47618">
    <property type="entry name" value="BIFUNCTIONAL OLIGORIBONUCLEASE AND PAP PHOSPHATASE NRNA"/>
    <property type="match status" value="1"/>
</dbReference>
<sequence length="318" mass="35065">MNVQEEILTAIKEYQTIIIHRHQRPDPDALGSQVGLAEILRASFPEKAIYQVGGPVEGLDYLAEMQEISDEVYKNALVIVTDTANSPRVSDQRYANGAKLIKIDHHPNDEPYGDLVWVDTTASSCSEMITAFWKMFAEELTMSQEAARLLYAGIVGDTGRFLYPATTSATLRYAADLLDYGFDAPKINREIDQVSRAVARLSGYVFENLEVDSLGAGKVILTNEIQQRFGVVDSETSAIVSLPGKIEDVLAWAIFVEQPEGYYRVRMRSKGPVINEIAKRHHGGGHPLASGANAADLEEVAAIYQEIQTAVSAFREQA</sequence>
<dbReference type="Proteomes" id="UP000571857">
    <property type="component" value="Unassembled WGS sequence"/>
</dbReference>
<dbReference type="Proteomes" id="UP000254807">
    <property type="component" value="Unassembled WGS sequence"/>
</dbReference>
<dbReference type="InterPro" id="IPR051319">
    <property type="entry name" value="Oligoribo/pAp-PDE_c-di-AMP_PDE"/>
</dbReference>
<reference evidence="7 11" key="3">
    <citation type="submission" date="2020-03" db="EMBL/GenBank/DDBJ databases">
        <title>Characterization of ganglioside-mimicking enterococci.</title>
        <authorList>
            <person name="Patry R.T."/>
            <person name="Nothaft H."/>
            <person name="Bridger R."/>
            <person name="Shajahan A."/>
            <person name="Huynh S."/>
            <person name="Sanchez S."/>
            <person name="Azadi P."/>
            <person name="Cooper K."/>
            <person name="Miller W.G."/>
            <person name="Parker C.T."/>
            <person name="Wells L."/>
            <person name="Szymanski C.M."/>
        </authorList>
    </citation>
    <scope>NUCLEOTIDE SEQUENCE [LARGE SCALE GENOMIC DNA]</scope>
    <source>
        <strain evidence="7 11">EGM181</strain>
    </source>
</reference>
<dbReference type="GO" id="GO:0008441">
    <property type="term" value="F:3'(2'),5'-bisphosphate nucleotidase activity"/>
    <property type="evidence" value="ECO:0007669"/>
    <property type="project" value="UniProtKB-EC"/>
</dbReference>
<dbReference type="EC" id="3.1.-.-" evidence="8"/>
<dbReference type="Gene3D" id="3.90.1640.10">
    <property type="entry name" value="inorganic pyrophosphatase (n-terminal core)"/>
    <property type="match status" value="1"/>
</dbReference>
<dbReference type="GeneID" id="93222197"/>
<name>A0A1L8TVX3_ENTGA</name>
<reference evidence="8 9" key="1">
    <citation type="submission" date="2018-06" db="EMBL/GenBank/DDBJ databases">
        <authorList>
            <consortium name="Pathogen Informatics"/>
            <person name="Doyle S."/>
        </authorList>
    </citation>
    <scope>NUCLEOTIDE SEQUENCE [LARGE SCALE GENOMIC DNA]</scope>
    <source>
        <strain evidence="8 9">NCTC12360</strain>
    </source>
</reference>
<dbReference type="EC" id="3.1.3.7" evidence="4"/>
<dbReference type="Proteomes" id="UP001241571">
    <property type="component" value="Unassembled WGS sequence"/>
</dbReference>
<accession>A0A1L8TVX3</accession>
<reference evidence="4 13" key="6">
    <citation type="submission" date="2023-06" db="EMBL/GenBank/DDBJ databases">
        <title>Acute promotion of culturable opportunistic pathogens and persistent increase of antibiotic resistance following antibiotic exposure in mouse gut microbiota.</title>
        <authorList>
            <person name="Li L."/>
            <person name="Wang B."/>
            <person name="Sun Y."/>
            <person name="Wang M."/>
            <person name="Xu H."/>
        </authorList>
    </citation>
    <scope>NUCLEOTIDE SEQUENCE [LARGE SCALE GENOMIC DNA]</scope>
    <source>
        <strain evidence="4 13">CRI2_2</strain>
    </source>
</reference>
<dbReference type="RefSeq" id="WP_003128762.1">
    <property type="nucleotide sequence ID" value="NZ_CAAKOE010000053.1"/>
</dbReference>
<dbReference type="EMBL" id="UFYW01000001">
    <property type="protein sequence ID" value="STD84232.1"/>
    <property type="molecule type" value="Genomic_DNA"/>
</dbReference>
<proteinExistence type="predicted"/>
<evidence type="ECO:0000313" key="11">
    <source>
        <dbReference type="Proteomes" id="UP000516696"/>
    </source>
</evidence>
<evidence type="ECO:0000313" key="6">
    <source>
        <dbReference type="EMBL" id="MXS27506.1"/>
    </source>
</evidence>
<dbReference type="Proteomes" id="UP000439965">
    <property type="component" value="Unassembled WGS sequence"/>
</dbReference>
<dbReference type="Proteomes" id="UP001183682">
    <property type="component" value="Unassembled WGS sequence"/>
</dbReference>
<dbReference type="Pfam" id="PF01368">
    <property type="entry name" value="DHH"/>
    <property type="match status" value="1"/>
</dbReference>
<evidence type="ECO:0000313" key="10">
    <source>
        <dbReference type="Proteomes" id="UP000439965"/>
    </source>
</evidence>
<evidence type="ECO:0000313" key="8">
    <source>
        <dbReference type="EMBL" id="STD84232.1"/>
    </source>
</evidence>
<evidence type="ECO:0000313" key="3">
    <source>
        <dbReference type="EMBL" id="MBA0971748.1"/>
    </source>
</evidence>
<dbReference type="InterPro" id="IPR001667">
    <property type="entry name" value="DDH_dom"/>
</dbReference>
<dbReference type="PANTHER" id="PTHR47618:SF1">
    <property type="entry name" value="BIFUNCTIONAL OLIGORIBONUCLEASE AND PAP PHOSPHATASE NRNA"/>
    <property type="match status" value="1"/>
</dbReference>
<evidence type="ECO:0000259" key="1">
    <source>
        <dbReference type="Pfam" id="PF01368"/>
    </source>
</evidence>
<dbReference type="OrthoDB" id="9803668at2"/>
<evidence type="ECO:0000313" key="4">
    <source>
        <dbReference type="EMBL" id="MDL4936337.1"/>
    </source>
</evidence>
<feature type="domain" description="DHHA1" evidence="2">
    <location>
        <begin position="229"/>
        <end position="312"/>
    </location>
</feature>
<dbReference type="Gene3D" id="3.10.310.30">
    <property type="match status" value="1"/>
</dbReference>
<dbReference type="InterPro" id="IPR038763">
    <property type="entry name" value="DHH_sf"/>
</dbReference>
<dbReference type="EMBL" id="CP050485">
    <property type="protein sequence ID" value="QOG26254.1"/>
    <property type="molecule type" value="Genomic_DNA"/>
</dbReference>
<evidence type="ECO:0000313" key="7">
    <source>
        <dbReference type="EMBL" id="QOG26254.1"/>
    </source>
</evidence>
<evidence type="ECO:0000259" key="2">
    <source>
        <dbReference type="Pfam" id="PF02272"/>
    </source>
</evidence>
<reference evidence="6 10" key="2">
    <citation type="submission" date="2019-04" db="EMBL/GenBank/DDBJ databases">
        <title>Step-wise assembly of the neonatal virome modulated by breast feeding.</title>
        <authorList>
            <person name="Liang G."/>
            <person name="Bushman F."/>
        </authorList>
    </citation>
    <scope>NUCLEOTIDE SEQUENCE [LARGE SCALE GENOMIC DNA]</scope>
    <source>
        <strain evidence="6 10">E3404</strain>
    </source>
</reference>
<keyword evidence="8" id="KW-0378">Hydrolase</keyword>
<dbReference type="EMBL" id="JABXJK010000013">
    <property type="protein sequence ID" value="MBA0971748.1"/>
    <property type="molecule type" value="Genomic_DNA"/>
</dbReference>
<dbReference type="SUPFAM" id="SSF64182">
    <property type="entry name" value="DHH phosphoesterases"/>
    <property type="match status" value="1"/>
</dbReference>
<dbReference type="EMBL" id="JARPZN010000017">
    <property type="protein sequence ID" value="MDT2691634.1"/>
    <property type="molecule type" value="Genomic_DNA"/>
</dbReference>
<organism evidence="8 9">
    <name type="scientific">Enterococcus gallinarum</name>
    <dbReference type="NCBI Taxonomy" id="1353"/>
    <lineage>
        <taxon>Bacteria</taxon>
        <taxon>Bacillati</taxon>
        <taxon>Bacillota</taxon>
        <taxon>Bacilli</taxon>
        <taxon>Lactobacillales</taxon>
        <taxon>Enterococcaceae</taxon>
        <taxon>Enterococcus</taxon>
    </lineage>
</organism>
<reference evidence="5" key="5">
    <citation type="submission" date="2023-03" db="EMBL/GenBank/DDBJ databases">
        <authorList>
            <person name="Shen W."/>
            <person name="Cai J."/>
        </authorList>
    </citation>
    <scope>NUCLEOTIDE SEQUENCE</scope>
    <source>
        <strain evidence="5">K69-2</strain>
    </source>
</reference>
<dbReference type="AlphaFoldDB" id="A0A1L8TVX3"/>
<feature type="domain" description="DDH" evidence="1">
    <location>
        <begin position="17"/>
        <end position="154"/>
    </location>
</feature>